<evidence type="ECO:0000313" key="1">
    <source>
        <dbReference type="EMBL" id="SDL43915.1"/>
    </source>
</evidence>
<gene>
    <name evidence="1" type="ORF">SAMN05216497_13513</name>
</gene>
<accession>A0ABY0QPI3</accession>
<name>A0ABY0QPI3_CLOCO</name>
<feature type="non-terminal residue" evidence="1">
    <location>
        <position position="1"/>
    </location>
</feature>
<protein>
    <submittedName>
        <fullName evidence="1">Uncharacterized protein</fullName>
    </submittedName>
</protein>
<dbReference type="Proteomes" id="UP000198811">
    <property type="component" value="Unassembled WGS sequence"/>
</dbReference>
<keyword evidence="2" id="KW-1185">Reference proteome</keyword>
<organism evidence="1 2">
    <name type="scientific">Clostridium cochlearium</name>
    <dbReference type="NCBI Taxonomy" id="1494"/>
    <lineage>
        <taxon>Bacteria</taxon>
        <taxon>Bacillati</taxon>
        <taxon>Bacillota</taxon>
        <taxon>Clostridia</taxon>
        <taxon>Eubacteriales</taxon>
        <taxon>Clostridiaceae</taxon>
        <taxon>Clostridium</taxon>
    </lineage>
</organism>
<reference evidence="1 2" key="1">
    <citation type="submission" date="2016-10" db="EMBL/GenBank/DDBJ databases">
        <authorList>
            <person name="Varghese N."/>
            <person name="Submissions S."/>
        </authorList>
    </citation>
    <scope>NUCLEOTIDE SEQUENCE [LARGE SCALE GENOMIC DNA]</scope>
    <source>
        <strain evidence="1 2">NLAE-zl-C224</strain>
    </source>
</reference>
<proteinExistence type="predicted"/>
<dbReference type="EMBL" id="FNGL01000035">
    <property type="protein sequence ID" value="SDL43915.1"/>
    <property type="molecule type" value="Genomic_DNA"/>
</dbReference>
<dbReference type="RefSeq" id="WP_207647300.1">
    <property type="nucleotide sequence ID" value="NZ_FNGL01000035.1"/>
</dbReference>
<sequence length="63" mass="7538">EGMFSRYLIFDAYYYDMNISKLNYYAETKKYVEEMYFSKNIMDKMMALSVIGTVKAYFGGTYE</sequence>
<evidence type="ECO:0000313" key="2">
    <source>
        <dbReference type="Proteomes" id="UP000198811"/>
    </source>
</evidence>
<comment type="caution">
    <text evidence="1">The sequence shown here is derived from an EMBL/GenBank/DDBJ whole genome shotgun (WGS) entry which is preliminary data.</text>
</comment>